<keyword evidence="10" id="KW-1185">Reference proteome</keyword>
<evidence type="ECO:0000256" key="4">
    <source>
        <dbReference type="ARBA" id="ARBA00022475"/>
    </source>
</evidence>
<comment type="similarity">
    <text evidence="2">Belongs to the auxin efflux carrier (TC 2.A.69) family.</text>
</comment>
<feature type="transmembrane region" description="Helical" evidence="8">
    <location>
        <begin position="103"/>
        <end position="121"/>
    </location>
</feature>
<dbReference type="InterPro" id="IPR004776">
    <property type="entry name" value="Mem_transp_PIN-like"/>
</dbReference>
<dbReference type="PANTHER" id="PTHR36838">
    <property type="entry name" value="AUXIN EFFLUX CARRIER FAMILY PROTEIN"/>
    <property type="match status" value="1"/>
</dbReference>
<dbReference type="Gene3D" id="1.20.1530.20">
    <property type="match status" value="1"/>
</dbReference>
<dbReference type="GO" id="GO:0005886">
    <property type="term" value="C:plasma membrane"/>
    <property type="evidence" value="ECO:0007669"/>
    <property type="project" value="UniProtKB-SubCell"/>
</dbReference>
<feature type="transmembrane region" description="Helical" evidence="8">
    <location>
        <begin position="285"/>
        <end position="306"/>
    </location>
</feature>
<evidence type="ECO:0000256" key="3">
    <source>
        <dbReference type="ARBA" id="ARBA00022448"/>
    </source>
</evidence>
<feature type="transmembrane region" description="Helical" evidence="8">
    <location>
        <begin position="127"/>
        <end position="151"/>
    </location>
</feature>
<comment type="subcellular location">
    <subcellularLocation>
        <location evidence="1">Cell membrane</location>
        <topology evidence="1">Multi-pass membrane protein</topology>
    </subcellularLocation>
</comment>
<evidence type="ECO:0000313" key="9">
    <source>
        <dbReference type="EMBL" id="MBC8611013.1"/>
    </source>
</evidence>
<reference evidence="9" key="1">
    <citation type="submission" date="2020-08" db="EMBL/GenBank/DDBJ databases">
        <title>Genome public.</title>
        <authorList>
            <person name="Liu C."/>
            <person name="Sun Q."/>
        </authorList>
    </citation>
    <scope>NUCLEOTIDE SEQUENCE</scope>
    <source>
        <strain evidence="9">NSJ-15</strain>
    </source>
</reference>
<dbReference type="InterPro" id="IPR038770">
    <property type="entry name" value="Na+/solute_symporter_sf"/>
</dbReference>
<feature type="transmembrane region" description="Helical" evidence="8">
    <location>
        <begin position="224"/>
        <end position="249"/>
    </location>
</feature>
<evidence type="ECO:0000256" key="8">
    <source>
        <dbReference type="SAM" id="Phobius"/>
    </source>
</evidence>
<accession>A0A8J6P4B6</accession>
<dbReference type="Pfam" id="PF03547">
    <property type="entry name" value="Mem_trans"/>
    <property type="match status" value="1"/>
</dbReference>
<evidence type="ECO:0000313" key="10">
    <source>
        <dbReference type="Proteomes" id="UP000632659"/>
    </source>
</evidence>
<feature type="transmembrane region" description="Helical" evidence="8">
    <location>
        <begin position="6"/>
        <end position="26"/>
    </location>
</feature>
<keyword evidence="5 8" id="KW-0812">Transmembrane</keyword>
<dbReference type="RefSeq" id="WP_093989041.1">
    <property type="nucleotide sequence ID" value="NZ_FYDD01000004.1"/>
</dbReference>
<organism evidence="9 10">
    <name type="scientific">Massiliimalia timonensis</name>
    <dbReference type="NCBI Taxonomy" id="1987501"/>
    <lineage>
        <taxon>Bacteria</taxon>
        <taxon>Bacillati</taxon>
        <taxon>Bacillota</taxon>
        <taxon>Clostridia</taxon>
        <taxon>Eubacteriales</taxon>
        <taxon>Oscillospiraceae</taxon>
        <taxon>Massiliimalia</taxon>
    </lineage>
</organism>
<evidence type="ECO:0000256" key="2">
    <source>
        <dbReference type="ARBA" id="ARBA00010145"/>
    </source>
</evidence>
<feature type="transmembrane region" description="Helical" evidence="8">
    <location>
        <begin position="198"/>
        <end position="217"/>
    </location>
</feature>
<dbReference type="PANTHER" id="PTHR36838:SF4">
    <property type="entry name" value="AUXIN EFFLUX CARRIER FAMILY PROTEIN"/>
    <property type="match status" value="1"/>
</dbReference>
<evidence type="ECO:0000256" key="5">
    <source>
        <dbReference type="ARBA" id="ARBA00022692"/>
    </source>
</evidence>
<evidence type="ECO:0000256" key="7">
    <source>
        <dbReference type="ARBA" id="ARBA00023136"/>
    </source>
</evidence>
<feature type="transmembrane region" description="Helical" evidence="8">
    <location>
        <begin position="68"/>
        <end position="91"/>
    </location>
</feature>
<feature type="transmembrane region" description="Helical" evidence="8">
    <location>
        <begin position="163"/>
        <end position="186"/>
    </location>
</feature>
<dbReference type="Proteomes" id="UP000632659">
    <property type="component" value="Unassembled WGS sequence"/>
</dbReference>
<protein>
    <submittedName>
        <fullName evidence="9">AEC family transporter</fullName>
    </submittedName>
</protein>
<name>A0A8J6P4B6_9FIRM</name>
<dbReference type="AlphaFoldDB" id="A0A8J6P4B6"/>
<evidence type="ECO:0000256" key="6">
    <source>
        <dbReference type="ARBA" id="ARBA00022989"/>
    </source>
</evidence>
<dbReference type="EMBL" id="JACRTL010000003">
    <property type="protein sequence ID" value="MBC8611013.1"/>
    <property type="molecule type" value="Genomic_DNA"/>
</dbReference>
<evidence type="ECO:0000256" key="1">
    <source>
        <dbReference type="ARBA" id="ARBA00004651"/>
    </source>
</evidence>
<comment type="caution">
    <text evidence="9">The sequence shown here is derived from an EMBL/GenBank/DDBJ whole genome shotgun (WGS) entry which is preliminary data.</text>
</comment>
<gene>
    <name evidence="9" type="ORF">H8702_07740</name>
</gene>
<keyword evidence="7 8" id="KW-0472">Membrane</keyword>
<keyword evidence="4" id="KW-1003">Cell membrane</keyword>
<keyword evidence="6 8" id="KW-1133">Transmembrane helix</keyword>
<proteinExistence type="inferred from homology"/>
<keyword evidence="3" id="KW-0813">Transport</keyword>
<sequence>MDHFIVSLNAVMPTFLLMAAGFLLRHLGIVSAEFLKQANKVTFSVFLPVMLFRNIYPTDLSETFDVAVVFMALGCLVILFFILWFTVPHVVHDPKRQGVVMQGIFRSNYLIFGVSIVTNMFGSEKAALAAMLSAVLVPAYNFMAVVVLAVFTNKGQVSKKETVLSILKNPLILASVLGVIVAALGIDFPEFLDNSFKQLGGIATPLALIVLGGDFQISALKGRFATALTVSLIKLIAVPAVMVPIAVAMGFRNEVLMSVVLAGASPVAVSSYIMSQQAGADHELAGQIVMISSFLCLFTMFGWVYLLRSMGLV</sequence>
<dbReference type="OrthoDB" id="9794315at2"/>
<dbReference type="GO" id="GO:0055085">
    <property type="term" value="P:transmembrane transport"/>
    <property type="evidence" value="ECO:0007669"/>
    <property type="project" value="InterPro"/>
</dbReference>